<dbReference type="Gene3D" id="3.40.50.620">
    <property type="entry name" value="HUPs"/>
    <property type="match status" value="1"/>
</dbReference>
<dbReference type="InterPro" id="IPR020059">
    <property type="entry name" value="Glu/Gln-tRNA-synth_Ib_codon-bd"/>
</dbReference>
<dbReference type="GO" id="GO:0005524">
    <property type="term" value="F:ATP binding"/>
    <property type="evidence" value="ECO:0007669"/>
    <property type="project" value="UniProtKB-UniRule"/>
</dbReference>
<dbReference type="InterPro" id="IPR000924">
    <property type="entry name" value="Glu/Gln-tRNA-synth"/>
</dbReference>
<reference evidence="13 14" key="1">
    <citation type="submission" date="2016-11" db="EMBL/GenBank/DDBJ databases">
        <authorList>
            <person name="Jaros S."/>
            <person name="Januszkiewicz K."/>
            <person name="Wedrychowicz H."/>
        </authorList>
    </citation>
    <scope>NUCLEOTIDE SEQUENCE [LARGE SCALE GENOMIC DNA]</scope>
    <source>
        <strain evidence="13 14">Con a/3</strain>
    </source>
</reference>
<dbReference type="InterPro" id="IPR022861">
    <property type="entry name" value="Gln_tRNA_ligase_bac"/>
</dbReference>
<dbReference type="InterPro" id="IPR014729">
    <property type="entry name" value="Rossmann-like_a/b/a_fold"/>
</dbReference>
<evidence type="ECO:0000313" key="14">
    <source>
        <dbReference type="Proteomes" id="UP000188597"/>
    </source>
</evidence>
<feature type="binding site" evidence="8">
    <location>
        <begin position="32"/>
        <end position="34"/>
    </location>
    <ligand>
        <name>ATP</name>
        <dbReference type="ChEBI" id="CHEBI:30616"/>
    </ligand>
</feature>
<evidence type="ECO:0000256" key="6">
    <source>
        <dbReference type="ARBA" id="ARBA00023146"/>
    </source>
</evidence>
<dbReference type="Gene3D" id="2.40.240.10">
    <property type="entry name" value="Ribosomal Protein L25, Chain P"/>
    <property type="match status" value="2"/>
</dbReference>
<dbReference type="GO" id="GO:0005829">
    <property type="term" value="C:cytosol"/>
    <property type="evidence" value="ECO:0007669"/>
    <property type="project" value="TreeGrafter"/>
</dbReference>
<dbReference type="InterPro" id="IPR049437">
    <property type="entry name" value="tRNA-synt_1c_C2"/>
</dbReference>
<comment type="catalytic activity">
    <reaction evidence="7 8">
        <text>tRNA(Gln) + L-glutamine + ATP = L-glutaminyl-tRNA(Gln) + AMP + diphosphate</text>
        <dbReference type="Rhea" id="RHEA:20121"/>
        <dbReference type="Rhea" id="RHEA-COMP:9662"/>
        <dbReference type="Rhea" id="RHEA-COMP:9681"/>
        <dbReference type="ChEBI" id="CHEBI:30616"/>
        <dbReference type="ChEBI" id="CHEBI:33019"/>
        <dbReference type="ChEBI" id="CHEBI:58359"/>
        <dbReference type="ChEBI" id="CHEBI:78442"/>
        <dbReference type="ChEBI" id="CHEBI:78521"/>
        <dbReference type="ChEBI" id="CHEBI:456215"/>
        <dbReference type="EC" id="6.1.1.18"/>
    </reaction>
</comment>
<evidence type="ECO:0000313" key="13">
    <source>
        <dbReference type="EMBL" id="OOE10078.1"/>
    </source>
</evidence>
<dbReference type="InterPro" id="IPR020056">
    <property type="entry name" value="Rbsml_bL25/Gln-tRNA_synth_N"/>
</dbReference>
<evidence type="ECO:0000256" key="8">
    <source>
        <dbReference type="HAMAP-Rule" id="MF_00126"/>
    </source>
</evidence>
<evidence type="ECO:0000259" key="12">
    <source>
        <dbReference type="Pfam" id="PF20974"/>
    </source>
</evidence>
<dbReference type="Gene3D" id="1.10.1160.10">
    <property type="entry name" value="Glutamyl-trna Synthetase, Domain 2"/>
    <property type="match status" value="1"/>
</dbReference>
<dbReference type="GO" id="GO:0006425">
    <property type="term" value="P:glutaminyl-tRNA aminoacylation"/>
    <property type="evidence" value="ECO:0007669"/>
    <property type="project" value="UniProtKB-UniRule"/>
</dbReference>
<feature type="domain" description="Glutamyl/glutaminyl-tRNA synthetase class Ib anti-codon binding" evidence="11">
    <location>
        <begin position="336"/>
        <end position="436"/>
    </location>
</feature>
<dbReference type="NCBIfam" id="TIGR00440">
    <property type="entry name" value="glnS"/>
    <property type="match status" value="1"/>
</dbReference>
<dbReference type="InterPro" id="IPR004514">
    <property type="entry name" value="Gln-tRNA-synth"/>
</dbReference>
<feature type="domain" description="Glutamyl/glutaminyl-tRNA synthetase class Ib catalytic" evidence="10">
    <location>
        <begin position="24"/>
        <end position="333"/>
    </location>
</feature>
<feature type="binding site" evidence="8">
    <location>
        <position position="208"/>
    </location>
    <ligand>
        <name>L-glutamine</name>
        <dbReference type="ChEBI" id="CHEBI:58359"/>
    </ligand>
</feature>
<comment type="caution">
    <text evidence="8">Lacks conserved residue(s) required for the propagation of feature annotation.</text>
</comment>
<dbReference type="Gene3D" id="3.90.800.10">
    <property type="entry name" value="Glutamyl-tRNA Synthetase, Domain 3"/>
    <property type="match status" value="1"/>
</dbReference>
<comment type="similarity">
    <text evidence="8 9">Belongs to the class-I aminoacyl-tRNA synthetase family.</text>
</comment>
<dbReference type="Pfam" id="PF03950">
    <property type="entry name" value="tRNA-synt_1c_C"/>
    <property type="match status" value="1"/>
</dbReference>
<organism evidence="13 14">
    <name type="scientific">Fictibacillus arsenicus</name>
    <dbReference type="NCBI Taxonomy" id="255247"/>
    <lineage>
        <taxon>Bacteria</taxon>
        <taxon>Bacillati</taxon>
        <taxon>Bacillota</taxon>
        <taxon>Bacilli</taxon>
        <taxon>Bacillales</taxon>
        <taxon>Fictibacillaceae</taxon>
        <taxon>Fictibacillus</taxon>
    </lineage>
</organism>
<dbReference type="InterPro" id="IPR001412">
    <property type="entry name" value="aa-tRNA-synth_I_CS"/>
</dbReference>
<feature type="short sequence motif" description="'HIGH' region" evidence="8">
    <location>
        <begin position="31"/>
        <end position="41"/>
    </location>
</feature>
<accession>A0A1V3G4L2</accession>
<gene>
    <name evidence="8" type="primary">glnS</name>
    <name evidence="13" type="ORF">UN64_16885</name>
</gene>
<feature type="short sequence motif" description="'KMSKS' region" evidence="8">
    <location>
        <begin position="264"/>
        <end position="268"/>
    </location>
</feature>
<dbReference type="SUPFAM" id="SSF52374">
    <property type="entry name" value="Nucleotidylyl transferase"/>
    <property type="match status" value="1"/>
</dbReference>
<dbReference type="OrthoDB" id="9801560at2"/>
<dbReference type="SUPFAM" id="SSF50715">
    <property type="entry name" value="Ribosomal protein L25-like"/>
    <property type="match status" value="1"/>
</dbReference>
<dbReference type="EC" id="6.1.1.18" evidence="8"/>
<dbReference type="PROSITE" id="PS00178">
    <property type="entry name" value="AA_TRNA_LIGASE_I"/>
    <property type="match status" value="1"/>
</dbReference>
<dbReference type="FunFam" id="3.90.800.10:FF:000001">
    <property type="entry name" value="Glutamine--tRNA ligase"/>
    <property type="match status" value="1"/>
</dbReference>
<dbReference type="FunFam" id="3.40.50.620:FF:000037">
    <property type="entry name" value="Glutamine--tRNA ligase cytoplasmic"/>
    <property type="match status" value="1"/>
</dbReference>
<dbReference type="EMBL" id="MQMF01000004">
    <property type="protein sequence ID" value="OOE10078.1"/>
    <property type="molecule type" value="Genomic_DNA"/>
</dbReference>
<evidence type="ECO:0000256" key="5">
    <source>
        <dbReference type="ARBA" id="ARBA00022917"/>
    </source>
</evidence>
<dbReference type="InterPro" id="IPR020058">
    <property type="entry name" value="Glu/Gln-tRNA-synth_Ib_cat-dom"/>
</dbReference>
<comment type="subunit">
    <text evidence="8">Monomer.</text>
</comment>
<feature type="binding site" evidence="8">
    <location>
        <begin position="257"/>
        <end position="258"/>
    </location>
    <ligand>
        <name>ATP</name>
        <dbReference type="ChEBI" id="CHEBI:30616"/>
    </ligand>
</feature>
<evidence type="ECO:0000259" key="11">
    <source>
        <dbReference type="Pfam" id="PF03950"/>
    </source>
</evidence>
<proteinExistence type="inferred from homology"/>
<keyword evidence="2 8" id="KW-0436">Ligase</keyword>
<dbReference type="PRINTS" id="PR00987">
    <property type="entry name" value="TRNASYNTHGLU"/>
</dbReference>
<dbReference type="Pfam" id="PF00749">
    <property type="entry name" value="tRNA-synt_1c"/>
    <property type="match status" value="1"/>
</dbReference>
<sequence>MENSSSNFIKTIIQSDLESGKHKKVITRFPPEPNGYLHIGHAKSIVINFGLADEFGGETNLRFDDTNPLKEDQEYVDAIKKDVEWLGFEWENLRYASDYFEEMYTRAVLLIKKGKAYVDDLNADEIREYRGTLTEPGKESPYRNRSVEENLDLFDRMRKGEFENGQKVLRAKIDMSSPNINLRDPVIYRVSHATHHNTGDTWCIYPMYAFAHPIEDAIEGVTHSLCTTEFEDQRPLYNWVVEECEMESKPQQIEFGRLGLINTVMSKRKLKQLVDEGYVDGWDDPRMPTISGLRRKGYTPESIVEFVKAVGVSKGSGAADTAMLEHFIREDLKVKAPRTMGIVDPLKVVITNYPEGQVEMLDAEINPENEEMGTRQIPFSREIYIEREDFMEDPPKKYFRLFPGNEVRLKHAYFIKCEDFIKDEDGNVVELHCTYDVETKSGTGFTGRKVKGTLHWVEATQAVPAEFRLYEPLILDADMENEEDSEGKTFLDYVNKDSLIVKQGFIEANMKDAKPHDKFQFFRHGYFNVDPKQTTDDKIVFNQIVSLKSSFKL</sequence>
<evidence type="ECO:0000256" key="2">
    <source>
        <dbReference type="ARBA" id="ARBA00022598"/>
    </source>
</evidence>
<keyword evidence="3 8" id="KW-0547">Nucleotide-binding</keyword>
<dbReference type="RefSeq" id="WP_077364926.1">
    <property type="nucleotide sequence ID" value="NZ_MQMF01000004.1"/>
</dbReference>
<comment type="subcellular location">
    <subcellularLocation>
        <location evidence="8">Cytoplasm</location>
    </subcellularLocation>
</comment>
<dbReference type="GO" id="GO:0006424">
    <property type="term" value="P:glutamyl-tRNA aminoacylation"/>
    <property type="evidence" value="ECO:0007669"/>
    <property type="project" value="UniProtKB-UniRule"/>
</dbReference>
<dbReference type="AlphaFoldDB" id="A0A1V3G4L2"/>
<comment type="caution">
    <text evidence="13">The sequence shown here is derived from an EMBL/GenBank/DDBJ whole genome shotgun (WGS) entry which is preliminary data.</text>
</comment>
<evidence type="ECO:0000259" key="10">
    <source>
        <dbReference type="Pfam" id="PF00749"/>
    </source>
</evidence>
<dbReference type="Pfam" id="PF20974">
    <property type="entry name" value="tRNA-synt_1c_C2"/>
    <property type="match status" value="1"/>
</dbReference>
<keyword evidence="5 8" id="KW-0648">Protein biosynthesis</keyword>
<evidence type="ECO:0000256" key="7">
    <source>
        <dbReference type="ARBA" id="ARBA00048270"/>
    </source>
</evidence>
<dbReference type="CDD" id="cd00807">
    <property type="entry name" value="GlnRS_core"/>
    <property type="match status" value="1"/>
</dbReference>
<dbReference type="FunFam" id="1.10.1160.10:FF:000001">
    <property type="entry name" value="Glutamine--tRNA ligase"/>
    <property type="match status" value="1"/>
</dbReference>
<keyword evidence="1 8" id="KW-0963">Cytoplasm</keyword>
<dbReference type="InterPro" id="IPR050132">
    <property type="entry name" value="Gln/Glu-tRNA_Ligase"/>
</dbReference>
<keyword evidence="6 8" id="KW-0030">Aminoacyl-tRNA synthetase</keyword>
<dbReference type="Proteomes" id="UP000188597">
    <property type="component" value="Unassembled WGS sequence"/>
</dbReference>
<dbReference type="PANTHER" id="PTHR43097">
    <property type="entry name" value="GLUTAMINE-TRNA LIGASE"/>
    <property type="match status" value="1"/>
</dbReference>
<evidence type="ECO:0000256" key="4">
    <source>
        <dbReference type="ARBA" id="ARBA00022840"/>
    </source>
</evidence>
<dbReference type="HAMAP" id="MF_00126">
    <property type="entry name" value="Gln_tRNA_synth"/>
    <property type="match status" value="1"/>
</dbReference>
<dbReference type="InterPro" id="IPR020061">
    <property type="entry name" value="Glu_tRNA_lig_a-bdl"/>
</dbReference>
<keyword evidence="4 8" id="KW-0067">ATP-binding</keyword>
<feature type="binding site" evidence="8">
    <location>
        <position position="227"/>
    </location>
    <ligand>
        <name>ATP</name>
        <dbReference type="ChEBI" id="CHEBI:30616"/>
    </ligand>
</feature>
<feature type="binding site" evidence="8">
    <location>
        <position position="64"/>
    </location>
    <ligand>
        <name>L-glutamine</name>
        <dbReference type="ChEBI" id="CHEBI:58359"/>
    </ligand>
</feature>
<dbReference type="NCBIfam" id="NF011291">
    <property type="entry name" value="PRK14703.1"/>
    <property type="match status" value="1"/>
</dbReference>
<dbReference type="PANTHER" id="PTHR43097:SF5">
    <property type="entry name" value="GLUTAMATE--TRNA LIGASE"/>
    <property type="match status" value="1"/>
</dbReference>
<evidence type="ECO:0000256" key="9">
    <source>
        <dbReference type="RuleBase" id="RU363037"/>
    </source>
</evidence>
<name>A0A1V3G4L2_9BACL</name>
<dbReference type="FunFam" id="2.40.240.10:FF:000001">
    <property type="entry name" value="Glutamine--tRNA ligase"/>
    <property type="match status" value="1"/>
</dbReference>
<protein>
    <recommendedName>
        <fullName evidence="8">Glutamine--tRNA ligase</fullName>
        <ecNumber evidence="8">6.1.1.18</ecNumber>
    </recommendedName>
    <alternativeName>
        <fullName evidence="8">Glutaminyl-tRNA synthetase</fullName>
        <shortName evidence="8">GlnRS</shortName>
    </alternativeName>
</protein>
<dbReference type="InterPro" id="IPR011035">
    <property type="entry name" value="Ribosomal_bL25/Gln-tRNA_synth"/>
</dbReference>
<evidence type="ECO:0000256" key="3">
    <source>
        <dbReference type="ARBA" id="ARBA00022741"/>
    </source>
</evidence>
<dbReference type="GO" id="GO:0004819">
    <property type="term" value="F:glutamine-tRNA ligase activity"/>
    <property type="evidence" value="ECO:0007669"/>
    <property type="project" value="UniProtKB-UniRule"/>
</dbReference>
<evidence type="ECO:0000256" key="1">
    <source>
        <dbReference type="ARBA" id="ARBA00022490"/>
    </source>
</evidence>
<feature type="binding site" evidence="8">
    <location>
        <begin position="38"/>
        <end position="44"/>
    </location>
    <ligand>
        <name>ATP</name>
        <dbReference type="ChEBI" id="CHEBI:30616"/>
    </ligand>
</feature>
<feature type="binding site" evidence="8">
    <location>
        <begin position="265"/>
        <end position="267"/>
    </location>
    <ligand>
        <name>ATP</name>
        <dbReference type="ChEBI" id="CHEBI:30616"/>
    </ligand>
</feature>
<feature type="domain" description="tRNA synthetases class I (E and Q) anti-codon binding" evidence="12">
    <location>
        <begin position="453"/>
        <end position="530"/>
    </location>
</feature>